<dbReference type="PANTHER" id="PTHR42663">
    <property type="entry name" value="HYDROLASE C777.06C-RELATED-RELATED"/>
    <property type="match status" value="1"/>
</dbReference>
<dbReference type="Proteomes" id="UP000030624">
    <property type="component" value="Chromosome"/>
</dbReference>
<dbReference type="GeneID" id="24798205"/>
<dbReference type="AlphaFoldDB" id="A0A0A7GF51"/>
<evidence type="ECO:0000313" key="2">
    <source>
        <dbReference type="EMBL" id="AIY90659.1"/>
    </source>
</evidence>
<keyword evidence="2" id="KW-0378">Hydrolase</keyword>
<dbReference type="GO" id="GO:0016787">
    <property type="term" value="F:hydrolase activity"/>
    <property type="evidence" value="ECO:0007669"/>
    <property type="project" value="UniProtKB-KW"/>
</dbReference>
<protein>
    <submittedName>
        <fullName evidence="2">Metal-dependent hydrolases of the beta-lactamase superfamily I</fullName>
    </submittedName>
</protein>
<evidence type="ECO:0000313" key="3">
    <source>
        <dbReference type="Proteomes" id="UP000030624"/>
    </source>
</evidence>
<dbReference type="Gene3D" id="3.60.15.10">
    <property type="entry name" value="Ribonuclease Z/Hydroxyacylglutathione hydrolase-like"/>
    <property type="match status" value="1"/>
</dbReference>
<dbReference type="HOGENOM" id="CLU_044538_2_0_2"/>
<dbReference type="Pfam" id="PF12706">
    <property type="entry name" value="Lactamase_B_2"/>
    <property type="match status" value="1"/>
</dbReference>
<reference evidence="2 3" key="1">
    <citation type="journal article" date="2015" name="Appl. Environ. Microbiol.">
        <title>The Geoglobus acetivorans genome: Fe(III) reduction, acetate utilization, autotrophic growth, and degradation of aromatic compounds in a hyperthermophilic archaeon.</title>
        <authorList>
            <person name="Mardanov A.V."/>
            <person name="Slododkina G.B."/>
            <person name="Slobodkin A.I."/>
            <person name="Beletsky A.V."/>
            <person name="Gavrilov S.N."/>
            <person name="Kublanov I.V."/>
            <person name="Bonch-Osmolovskaya E.A."/>
            <person name="Skryabin K.G."/>
            <person name="Ravin N.V."/>
        </authorList>
    </citation>
    <scope>NUCLEOTIDE SEQUENCE [LARGE SCALE GENOMIC DNA]</scope>
    <source>
        <strain evidence="2 3">SBH6</strain>
    </source>
</reference>
<accession>A0A0A7GF51</accession>
<dbReference type="KEGG" id="gac:GACE_1626"/>
<dbReference type="SUPFAM" id="SSF56281">
    <property type="entry name" value="Metallo-hydrolase/oxidoreductase"/>
    <property type="match status" value="1"/>
</dbReference>
<dbReference type="InterPro" id="IPR036866">
    <property type="entry name" value="RibonucZ/Hydroxyglut_hydro"/>
</dbReference>
<name>A0A0A7GF51_GEOAI</name>
<feature type="domain" description="Metallo-beta-lactamase" evidence="1">
    <location>
        <begin position="35"/>
        <end position="222"/>
    </location>
</feature>
<dbReference type="STRING" id="565033.GACE_1626"/>
<dbReference type="SMART" id="SM00849">
    <property type="entry name" value="Lactamase_B"/>
    <property type="match status" value="1"/>
</dbReference>
<dbReference type="InterPro" id="IPR001279">
    <property type="entry name" value="Metallo-B-lactamas"/>
</dbReference>
<proteinExistence type="predicted"/>
<dbReference type="CDD" id="cd16279">
    <property type="entry name" value="metallo-hydrolase-like_MBL-fold"/>
    <property type="match status" value="1"/>
</dbReference>
<organism evidence="2 3">
    <name type="scientific">Geoglobus acetivorans</name>
    <dbReference type="NCBI Taxonomy" id="565033"/>
    <lineage>
        <taxon>Archaea</taxon>
        <taxon>Methanobacteriati</taxon>
        <taxon>Methanobacteriota</taxon>
        <taxon>Archaeoglobi</taxon>
        <taxon>Archaeoglobales</taxon>
        <taxon>Archaeoglobaceae</taxon>
        <taxon>Geoglobus</taxon>
    </lineage>
</organism>
<dbReference type="RefSeq" id="WP_048092558.1">
    <property type="nucleotide sequence ID" value="NZ_CP009552.1"/>
</dbReference>
<gene>
    <name evidence="2" type="ORF">GACE_1626</name>
</gene>
<dbReference type="PANTHER" id="PTHR42663:SF12">
    <property type="entry name" value="ATP-BINDING PROTEIN PHNP"/>
    <property type="match status" value="1"/>
</dbReference>
<sequence>MKLTILGTGDSPGTPVVGCHCKTCENARKNGWERLRFSVLIQNEGKNVLIDTSPDMRRQLLKASVDSVDAVIWTHAHYDHFAGFGDFYRVQSGVNVYSSGEVLEDVGRFMFFMKYREKQVEPYRSFNLFGMEIELVDVTHPPLRRAHGIVIRYGGSKIVITGDTNSNIPKESLERMRNPDLLLIDAIAPEGYRLRKHMNAGEAKAMAKKLNARKTLFVHVGHFYPVTNSYPLARDFETFEFRGVSLEDFI</sequence>
<dbReference type="eggNOG" id="arCOG00499">
    <property type="taxonomic scope" value="Archaea"/>
</dbReference>
<evidence type="ECO:0000259" key="1">
    <source>
        <dbReference type="SMART" id="SM00849"/>
    </source>
</evidence>
<dbReference type="EMBL" id="CP009552">
    <property type="protein sequence ID" value="AIY90659.1"/>
    <property type="molecule type" value="Genomic_DNA"/>
</dbReference>